<proteinExistence type="predicted"/>
<feature type="compositionally biased region" description="Basic and acidic residues" evidence="1">
    <location>
        <begin position="30"/>
        <end position="54"/>
    </location>
</feature>
<feature type="region of interest" description="Disordered" evidence="1">
    <location>
        <begin position="25"/>
        <end position="77"/>
    </location>
</feature>
<sequence length="77" mass="8359">MNYPTIKITAICLKKKFKRCVQPVPSVSNLKKEHQDDGNHEKNYQLKSINDGRGRGSGGVSGIDSLRGSGSGTRRGS</sequence>
<reference evidence="2" key="1">
    <citation type="submission" date="2021-02" db="EMBL/GenBank/DDBJ databases">
        <authorList>
            <person name="Nowell W R."/>
        </authorList>
    </citation>
    <scope>NUCLEOTIDE SEQUENCE</scope>
    <source>
        <strain evidence="2">Ploen Becks lab</strain>
    </source>
</reference>
<evidence type="ECO:0000313" key="2">
    <source>
        <dbReference type="EMBL" id="CAF1067898.1"/>
    </source>
</evidence>
<keyword evidence="3" id="KW-1185">Reference proteome</keyword>
<protein>
    <submittedName>
        <fullName evidence="2">Uncharacterized protein</fullName>
    </submittedName>
</protein>
<evidence type="ECO:0000313" key="3">
    <source>
        <dbReference type="Proteomes" id="UP000663879"/>
    </source>
</evidence>
<dbReference type="Proteomes" id="UP000663879">
    <property type="component" value="Unassembled WGS sequence"/>
</dbReference>
<evidence type="ECO:0000256" key="1">
    <source>
        <dbReference type="SAM" id="MobiDB-lite"/>
    </source>
</evidence>
<dbReference type="AlphaFoldDB" id="A0A814LPK8"/>
<comment type="caution">
    <text evidence="2">The sequence shown here is derived from an EMBL/GenBank/DDBJ whole genome shotgun (WGS) entry which is preliminary data.</text>
</comment>
<accession>A0A814LPK8</accession>
<dbReference type="EMBL" id="CAJNOC010006017">
    <property type="protein sequence ID" value="CAF1067898.1"/>
    <property type="molecule type" value="Genomic_DNA"/>
</dbReference>
<name>A0A814LPK8_9BILA</name>
<organism evidence="2 3">
    <name type="scientific">Brachionus calyciflorus</name>
    <dbReference type="NCBI Taxonomy" id="104777"/>
    <lineage>
        <taxon>Eukaryota</taxon>
        <taxon>Metazoa</taxon>
        <taxon>Spiralia</taxon>
        <taxon>Gnathifera</taxon>
        <taxon>Rotifera</taxon>
        <taxon>Eurotatoria</taxon>
        <taxon>Monogononta</taxon>
        <taxon>Pseudotrocha</taxon>
        <taxon>Ploima</taxon>
        <taxon>Brachionidae</taxon>
        <taxon>Brachionus</taxon>
    </lineage>
</organism>
<gene>
    <name evidence="2" type="ORF">OXX778_LOCUS19589</name>
</gene>